<keyword evidence="2" id="KW-1185">Reference proteome</keyword>
<sequence>MDREGTTNPGDIALKEGYRIEAAVKGLQHPIKVEVFAINRSGVAASATGGRGLEQPKDVAFGPDGSLYVSDFGTFPPMGPDAPKRSGMIWRIFKV</sequence>
<evidence type="ECO:0000313" key="2">
    <source>
        <dbReference type="Proteomes" id="UP001139011"/>
    </source>
</evidence>
<dbReference type="RefSeq" id="WP_248252084.1">
    <property type="nucleotide sequence ID" value="NZ_JAIWJX010000002.1"/>
</dbReference>
<proteinExistence type="predicted"/>
<dbReference type="EMBL" id="JAIWJX010000002">
    <property type="protein sequence ID" value="MCK6256402.1"/>
    <property type="molecule type" value="Genomic_DNA"/>
</dbReference>
<evidence type="ECO:0008006" key="3">
    <source>
        <dbReference type="Google" id="ProtNLM"/>
    </source>
</evidence>
<organism evidence="1 2">
    <name type="scientific">Fictibacillus marinisediminis</name>
    <dbReference type="NCBI Taxonomy" id="2878389"/>
    <lineage>
        <taxon>Bacteria</taxon>
        <taxon>Bacillati</taxon>
        <taxon>Bacillota</taxon>
        <taxon>Bacilli</taxon>
        <taxon>Bacillales</taxon>
        <taxon>Fictibacillaceae</taxon>
        <taxon>Fictibacillus</taxon>
    </lineage>
</organism>
<protein>
    <recommendedName>
        <fullName evidence="3">Glucose/Sorbosone dehydrogenase domain-containing protein</fullName>
    </recommendedName>
</protein>
<comment type="caution">
    <text evidence="1">The sequence shown here is derived from an EMBL/GenBank/DDBJ whole genome shotgun (WGS) entry which is preliminary data.</text>
</comment>
<evidence type="ECO:0000313" key="1">
    <source>
        <dbReference type="EMBL" id="MCK6256402.1"/>
    </source>
</evidence>
<accession>A0A9X1X8Z8</accession>
<name>A0A9X1X8Z8_9BACL</name>
<dbReference type="SUPFAM" id="SSF101898">
    <property type="entry name" value="NHL repeat"/>
    <property type="match status" value="1"/>
</dbReference>
<gene>
    <name evidence="1" type="ORF">LCY76_07310</name>
</gene>
<dbReference type="Proteomes" id="UP001139011">
    <property type="component" value="Unassembled WGS sequence"/>
</dbReference>
<reference evidence="1" key="1">
    <citation type="submission" date="2021-09" db="EMBL/GenBank/DDBJ databases">
        <title>Genome analysis of Fictibacillus sp. KIGAM418 isolated from marine sediment.</title>
        <authorList>
            <person name="Seo M.-J."/>
            <person name="Cho E.-S."/>
            <person name="Hwang C.Y."/>
        </authorList>
    </citation>
    <scope>NUCLEOTIDE SEQUENCE</scope>
    <source>
        <strain evidence="1">KIGAM418</strain>
    </source>
</reference>
<dbReference type="AlphaFoldDB" id="A0A9X1X8Z8"/>